<feature type="transmembrane region" description="Helical" evidence="1">
    <location>
        <begin position="27"/>
        <end position="54"/>
    </location>
</feature>
<dbReference type="EMBL" id="JBBJBU010000006">
    <property type="protein sequence ID" value="KAK7205195.1"/>
    <property type="molecule type" value="Genomic_DNA"/>
</dbReference>
<evidence type="ECO:0000256" key="1">
    <source>
        <dbReference type="SAM" id="Phobius"/>
    </source>
</evidence>
<protein>
    <submittedName>
        <fullName evidence="2">Uncharacterized protein</fullName>
    </submittedName>
</protein>
<reference evidence="2 3" key="1">
    <citation type="submission" date="2024-03" db="EMBL/GenBank/DDBJ databases">
        <title>Genome-scale model development and genomic sequencing of the oleaginous clade Lipomyces.</title>
        <authorList>
            <consortium name="Lawrence Berkeley National Laboratory"/>
            <person name="Czajka J.J."/>
            <person name="Han Y."/>
            <person name="Kim J."/>
            <person name="Mondo S.J."/>
            <person name="Hofstad B.A."/>
            <person name="Robles A."/>
            <person name="Haridas S."/>
            <person name="Riley R."/>
            <person name="LaButti K."/>
            <person name="Pangilinan J."/>
            <person name="Andreopoulos W."/>
            <person name="Lipzen A."/>
            <person name="Yan J."/>
            <person name="Wang M."/>
            <person name="Ng V."/>
            <person name="Grigoriev I.V."/>
            <person name="Spatafora J.W."/>
            <person name="Magnuson J.K."/>
            <person name="Baker S.E."/>
            <person name="Pomraning K.R."/>
        </authorList>
    </citation>
    <scope>NUCLEOTIDE SEQUENCE [LARGE SCALE GENOMIC DNA]</scope>
    <source>
        <strain evidence="2 3">Phaff 52-87</strain>
    </source>
</reference>
<accession>A0ABR1F5T2</accession>
<sequence length="137" mass="16326">MKWVFSQFLFCVIRIERWFVFFHFLLLPLYVACLLAFFGLGISSSAFLVVPSSLLNSVVRLERLRHLPQCPKTTYFFFLILFLLPFFVYFYLTCNHFFCVNRVVKEFLISFLFIHLSIYLISLCRLCVHSLHLLGTF</sequence>
<feature type="transmembrane region" description="Helical" evidence="1">
    <location>
        <begin position="75"/>
        <end position="92"/>
    </location>
</feature>
<evidence type="ECO:0000313" key="2">
    <source>
        <dbReference type="EMBL" id="KAK7205195.1"/>
    </source>
</evidence>
<proteinExistence type="predicted"/>
<dbReference type="Proteomes" id="UP001498771">
    <property type="component" value="Unassembled WGS sequence"/>
</dbReference>
<keyword evidence="1" id="KW-0812">Transmembrane</keyword>
<evidence type="ECO:0000313" key="3">
    <source>
        <dbReference type="Proteomes" id="UP001498771"/>
    </source>
</evidence>
<keyword evidence="3" id="KW-1185">Reference proteome</keyword>
<dbReference type="RefSeq" id="XP_064768228.1">
    <property type="nucleotide sequence ID" value="XM_064909897.1"/>
</dbReference>
<gene>
    <name evidence="2" type="ORF">BZA70DRAFT_175698</name>
</gene>
<feature type="transmembrane region" description="Helical" evidence="1">
    <location>
        <begin position="107"/>
        <end position="128"/>
    </location>
</feature>
<dbReference type="GeneID" id="90035409"/>
<comment type="caution">
    <text evidence="2">The sequence shown here is derived from an EMBL/GenBank/DDBJ whole genome shotgun (WGS) entry which is preliminary data.</text>
</comment>
<keyword evidence="1" id="KW-1133">Transmembrane helix</keyword>
<name>A0ABR1F5T2_9ASCO</name>
<keyword evidence="1" id="KW-0472">Membrane</keyword>
<organism evidence="2 3">
    <name type="scientific">Myxozyma melibiosi</name>
    <dbReference type="NCBI Taxonomy" id="54550"/>
    <lineage>
        <taxon>Eukaryota</taxon>
        <taxon>Fungi</taxon>
        <taxon>Dikarya</taxon>
        <taxon>Ascomycota</taxon>
        <taxon>Saccharomycotina</taxon>
        <taxon>Lipomycetes</taxon>
        <taxon>Lipomycetales</taxon>
        <taxon>Lipomycetaceae</taxon>
        <taxon>Myxozyma</taxon>
    </lineage>
</organism>